<evidence type="ECO:0000259" key="9">
    <source>
        <dbReference type="PROSITE" id="PS51379"/>
    </source>
</evidence>
<dbReference type="InterPro" id="IPR004453">
    <property type="entry name" value="QueG"/>
</dbReference>
<evidence type="ECO:0000256" key="8">
    <source>
        <dbReference type="ARBA" id="ARBA00023014"/>
    </source>
</evidence>
<evidence type="ECO:0000256" key="7">
    <source>
        <dbReference type="ARBA" id="ARBA00023004"/>
    </source>
</evidence>
<organism evidence="10 11">
    <name type="scientific">Prosthecochloris ethylica</name>
    <dbReference type="NCBI Taxonomy" id="2743976"/>
    <lineage>
        <taxon>Bacteria</taxon>
        <taxon>Pseudomonadati</taxon>
        <taxon>Chlorobiota</taxon>
        <taxon>Chlorobiia</taxon>
        <taxon>Chlorobiales</taxon>
        <taxon>Chlorobiaceae</taxon>
        <taxon>Prosthecochloris</taxon>
    </lineage>
</organism>
<evidence type="ECO:0000256" key="1">
    <source>
        <dbReference type="ARBA" id="ARBA00022485"/>
    </source>
</evidence>
<evidence type="ECO:0000313" key="11">
    <source>
        <dbReference type="Proteomes" id="UP000619838"/>
    </source>
</evidence>
<dbReference type="InterPro" id="IPR017900">
    <property type="entry name" value="4Fe4S_Fe_S_CS"/>
</dbReference>
<dbReference type="Gene3D" id="3.30.70.20">
    <property type="match status" value="1"/>
</dbReference>
<dbReference type="Pfam" id="PF13484">
    <property type="entry name" value="Fer4_16"/>
    <property type="match status" value="1"/>
</dbReference>
<evidence type="ECO:0000313" key="10">
    <source>
        <dbReference type="EMBL" id="MBF0637725.1"/>
    </source>
</evidence>
<dbReference type="PANTHER" id="PTHR30002">
    <property type="entry name" value="EPOXYQUEUOSINE REDUCTASE"/>
    <property type="match status" value="1"/>
</dbReference>
<dbReference type="PROSITE" id="PS00198">
    <property type="entry name" value="4FE4S_FER_1"/>
    <property type="match status" value="1"/>
</dbReference>
<dbReference type="PROSITE" id="PS51379">
    <property type="entry name" value="4FE4S_FER_2"/>
    <property type="match status" value="1"/>
</dbReference>
<sequence length="322" mass="35531">MARTTDLQTLTGAIIHHALELGFAAAGCAPVTGSSLPAHRLSMMIDEKRHGTMQYLEQQQNERNDPALLLPGARTVLSVALSYNQPSNEQPSSGISRYATIPDYHRVMRDLLEQLLTYITTHCPEPVSSLICVDGAPVYEKSWARHAGIGTTGNNTLCIVPGCGTACFLGEILLDIDLHCPPHKAEEPCGTCTRCLDACPTSALTAPGTLDARRCISYLTVEHKEDFTPEEEEMIGTHLFGCDICQDVCPHNQNAHTPNHPLLQPRKDLLTITPEQVLQLTRSQFKKLFAGTPIYRTGLKRLRRNARAVLNNRKTREVTSKE</sequence>
<dbReference type="InterPro" id="IPR013542">
    <property type="entry name" value="QueG_DUF1730"/>
</dbReference>
<dbReference type="RefSeq" id="WP_175187640.1">
    <property type="nucleotide sequence ID" value="NZ_JABVZQ010000014.1"/>
</dbReference>
<dbReference type="InterPro" id="IPR017896">
    <property type="entry name" value="4Fe4S_Fe-S-bd"/>
</dbReference>
<accession>A0ABR9XUK4</accession>
<name>A0ABR9XUK4_9CHLB</name>
<keyword evidence="6 10" id="KW-0560">Oxidoreductase</keyword>
<dbReference type="PANTHER" id="PTHR30002:SF4">
    <property type="entry name" value="EPOXYQUEUOSINE REDUCTASE"/>
    <property type="match status" value="1"/>
</dbReference>
<evidence type="ECO:0000256" key="4">
    <source>
        <dbReference type="ARBA" id="ARBA00022723"/>
    </source>
</evidence>
<evidence type="ECO:0000256" key="5">
    <source>
        <dbReference type="ARBA" id="ARBA00022785"/>
    </source>
</evidence>
<proteinExistence type="predicted"/>
<keyword evidence="8" id="KW-0411">Iron-sulfur</keyword>
<protein>
    <submittedName>
        <fullName evidence="10">tRNA epoxyqueuosine(34) reductase QueG</fullName>
        <ecNumber evidence="10">1.17.99.6</ecNumber>
    </submittedName>
</protein>
<keyword evidence="1" id="KW-0004">4Fe-4S</keyword>
<keyword evidence="2" id="KW-0963">Cytoplasm</keyword>
<feature type="domain" description="4Fe-4S ferredoxin-type" evidence="9">
    <location>
        <begin position="180"/>
        <end position="209"/>
    </location>
</feature>
<evidence type="ECO:0000256" key="6">
    <source>
        <dbReference type="ARBA" id="ARBA00023002"/>
    </source>
</evidence>
<keyword evidence="5" id="KW-0671">Queuosine biosynthesis</keyword>
<dbReference type="EC" id="1.17.99.6" evidence="10"/>
<keyword evidence="7" id="KW-0408">Iron</keyword>
<reference evidence="10 11" key="1">
    <citation type="journal article" date="2020" name="Microorganisms">
        <title>Simultaneous Genome Sequencing of Prosthecochloris ethylica and Desulfuromonas acetoxidans within a Syntrophic Mixture Reveals Unique Pili and Protein Interactions.</title>
        <authorList>
            <person name="Kyndt J.A."/>
            <person name="Van Beeumen J.J."/>
            <person name="Meyer T.E."/>
        </authorList>
    </citation>
    <scope>NUCLEOTIDE SEQUENCE [LARGE SCALE GENOMIC DNA]</scope>
    <source>
        <strain evidence="10 11">N3</strain>
    </source>
</reference>
<keyword evidence="3" id="KW-0819">tRNA processing</keyword>
<keyword evidence="4" id="KW-0479">Metal-binding</keyword>
<keyword evidence="11" id="KW-1185">Reference proteome</keyword>
<gene>
    <name evidence="10" type="primary">queG</name>
    <name evidence="10" type="ORF">INT08_11190</name>
</gene>
<evidence type="ECO:0000256" key="2">
    <source>
        <dbReference type="ARBA" id="ARBA00022490"/>
    </source>
</evidence>
<dbReference type="GO" id="GO:0052693">
    <property type="term" value="F:epoxyqueuosine reductase activity"/>
    <property type="evidence" value="ECO:0007669"/>
    <property type="project" value="UniProtKB-EC"/>
</dbReference>
<dbReference type="Proteomes" id="UP000619838">
    <property type="component" value="Unassembled WGS sequence"/>
</dbReference>
<evidence type="ECO:0000256" key="3">
    <source>
        <dbReference type="ARBA" id="ARBA00022694"/>
    </source>
</evidence>
<comment type="caution">
    <text evidence="10">The sequence shown here is derived from an EMBL/GenBank/DDBJ whole genome shotgun (WGS) entry which is preliminary data.</text>
</comment>
<dbReference type="SUPFAM" id="SSF46548">
    <property type="entry name" value="alpha-helical ferredoxin"/>
    <property type="match status" value="1"/>
</dbReference>
<dbReference type="NCBIfam" id="TIGR00276">
    <property type="entry name" value="tRNA epoxyqueuosine(34) reductase QueG"/>
    <property type="match status" value="1"/>
</dbReference>
<dbReference type="EMBL" id="JADGII010000051">
    <property type="protein sequence ID" value="MBF0637725.1"/>
    <property type="molecule type" value="Genomic_DNA"/>
</dbReference>
<dbReference type="Pfam" id="PF08331">
    <property type="entry name" value="QueG_DUF1730"/>
    <property type="match status" value="1"/>
</dbReference>